<evidence type="ECO:0000256" key="3">
    <source>
        <dbReference type="ARBA" id="ARBA00023315"/>
    </source>
</evidence>
<keyword evidence="2 6" id="KW-0808">Transferase</keyword>
<dbReference type="KEGG" id="ado:A6F68_00749"/>
<dbReference type="Pfam" id="PF01553">
    <property type="entry name" value="Acyltransferase"/>
    <property type="match status" value="1"/>
</dbReference>
<keyword evidence="3 6" id="KW-0012">Acyltransferase</keyword>
<evidence type="ECO:0000259" key="5">
    <source>
        <dbReference type="SMART" id="SM00563"/>
    </source>
</evidence>
<proteinExistence type="predicted"/>
<evidence type="ECO:0000256" key="1">
    <source>
        <dbReference type="ARBA" id="ARBA00005189"/>
    </source>
</evidence>
<keyword evidence="7" id="KW-1185">Reference proteome</keyword>
<dbReference type="CDD" id="cd07989">
    <property type="entry name" value="LPLAT_AGPAT-like"/>
    <property type="match status" value="1"/>
</dbReference>
<dbReference type="PANTHER" id="PTHR10434:SF11">
    <property type="entry name" value="1-ACYL-SN-GLYCEROL-3-PHOSPHATE ACYLTRANSFERASE"/>
    <property type="match status" value="1"/>
</dbReference>
<reference evidence="6 7" key="1">
    <citation type="submission" date="2016-07" db="EMBL/GenBank/DDBJ databases">
        <title>Complete genome sequence of Altererythrobacter dongtanensis KCTC 22672, a type strain with esterase isolated from tidal flat.</title>
        <authorList>
            <person name="Cheng H."/>
            <person name="Wu Y.-H."/>
            <person name="Zhou P."/>
            <person name="Huo Y.-Y."/>
            <person name="Wang C.-S."/>
            <person name="Xu X.-W."/>
        </authorList>
    </citation>
    <scope>NUCLEOTIDE SEQUENCE [LARGE SCALE GENOMIC DNA]</scope>
    <source>
        <strain evidence="6 7">KCTC 22672</strain>
    </source>
</reference>
<dbReference type="PATRIC" id="fig|692370.5.peg.764"/>
<gene>
    <name evidence="6" type="ORF">A6F68_00749</name>
</gene>
<dbReference type="Proteomes" id="UP000092932">
    <property type="component" value="Chromosome"/>
</dbReference>
<protein>
    <submittedName>
        <fullName evidence="6">2-acyl-glycerophospho-ethanolamine acyltransferase</fullName>
    </submittedName>
</protein>
<evidence type="ECO:0000313" key="7">
    <source>
        <dbReference type="Proteomes" id="UP000092932"/>
    </source>
</evidence>
<dbReference type="InterPro" id="IPR002123">
    <property type="entry name" value="Plipid/glycerol_acylTrfase"/>
</dbReference>
<keyword evidence="4" id="KW-0812">Transmembrane</keyword>
<dbReference type="STRING" id="692370.A6F68_00749"/>
<name>A0A1B2AB20_9SPHN</name>
<feature type="transmembrane region" description="Helical" evidence="4">
    <location>
        <begin position="6"/>
        <end position="30"/>
    </location>
</feature>
<evidence type="ECO:0000256" key="2">
    <source>
        <dbReference type="ARBA" id="ARBA00022679"/>
    </source>
</evidence>
<dbReference type="PANTHER" id="PTHR10434">
    <property type="entry name" value="1-ACYL-SN-GLYCEROL-3-PHOSPHATE ACYLTRANSFERASE"/>
    <property type="match status" value="1"/>
</dbReference>
<keyword evidence="4" id="KW-1133">Transmembrane helix</keyword>
<dbReference type="SUPFAM" id="SSF69593">
    <property type="entry name" value="Glycerol-3-phosphate (1)-acyltransferase"/>
    <property type="match status" value="1"/>
</dbReference>
<sequence length="238" mass="25931">MAVVRSIVFYIVFYLGSLAYTSASLAVLPFDRAAFRRVVRGWARFQRRCVTGILGMTIREEGERPPPGPVLYAIKHESFFEAIDLPALLDEPAVFAKEELFRIPLWGASARAFGIVPVARDQGARALRAMIAAAKMHSEAGRPLAIFPEGTRVPHGTRPQLQSGFAGLYKMLGLPVIPVAVDSGPLYHRPWKRKGTITYRFGEPIPPGLPRDEAEARVHAAMNALNSPASAGGSNSVV</sequence>
<dbReference type="RefSeq" id="WP_074428331.1">
    <property type="nucleotide sequence ID" value="NZ_CP016591.1"/>
</dbReference>
<organism evidence="6 7">
    <name type="scientific">Tsuneonella dongtanensis</name>
    <dbReference type="NCBI Taxonomy" id="692370"/>
    <lineage>
        <taxon>Bacteria</taxon>
        <taxon>Pseudomonadati</taxon>
        <taxon>Pseudomonadota</taxon>
        <taxon>Alphaproteobacteria</taxon>
        <taxon>Sphingomonadales</taxon>
        <taxon>Erythrobacteraceae</taxon>
        <taxon>Tsuneonella</taxon>
    </lineage>
</organism>
<dbReference type="GO" id="GO:0003841">
    <property type="term" value="F:1-acylglycerol-3-phosphate O-acyltransferase activity"/>
    <property type="evidence" value="ECO:0007669"/>
    <property type="project" value="TreeGrafter"/>
</dbReference>
<dbReference type="EMBL" id="CP016591">
    <property type="protein sequence ID" value="ANY19278.1"/>
    <property type="molecule type" value="Genomic_DNA"/>
</dbReference>
<dbReference type="GO" id="GO:0006654">
    <property type="term" value="P:phosphatidic acid biosynthetic process"/>
    <property type="evidence" value="ECO:0007669"/>
    <property type="project" value="TreeGrafter"/>
</dbReference>
<dbReference type="AlphaFoldDB" id="A0A1B2AB20"/>
<evidence type="ECO:0000313" key="6">
    <source>
        <dbReference type="EMBL" id="ANY19278.1"/>
    </source>
</evidence>
<dbReference type="SMART" id="SM00563">
    <property type="entry name" value="PlsC"/>
    <property type="match status" value="1"/>
</dbReference>
<dbReference type="OrthoDB" id="5290997at2"/>
<accession>A0A1B2AB20</accession>
<keyword evidence="4" id="KW-0472">Membrane</keyword>
<comment type="pathway">
    <text evidence="1">Lipid metabolism.</text>
</comment>
<feature type="domain" description="Phospholipid/glycerol acyltransferase" evidence="5">
    <location>
        <begin position="70"/>
        <end position="184"/>
    </location>
</feature>
<evidence type="ECO:0000256" key="4">
    <source>
        <dbReference type="SAM" id="Phobius"/>
    </source>
</evidence>